<gene>
    <name evidence="2" type="ORF">PLOB_00014386</name>
</gene>
<accession>A0ABN8R7B7</accession>
<dbReference type="PANTHER" id="PTHR46609:SF8">
    <property type="entry name" value="YQAJ VIRAL RECOMBINASE DOMAIN-CONTAINING PROTEIN"/>
    <property type="match status" value="1"/>
</dbReference>
<feature type="domain" description="YqaJ viral recombinase" evidence="1">
    <location>
        <begin position="203"/>
        <end position="301"/>
    </location>
</feature>
<organism evidence="2 3">
    <name type="scientific">Porites lobata</name>
    <dbReference type="NCBI Taxonomy" id="104759"/>
    <lineage>
        <taxon>Eukaryota</taxon>
        <taxon>Metazoa</taxon>
        <taxon>Cnidaria</taxon>
        <taxon>Anthozoa</taxon>
        <taxon>Hexacorallia</taxon>
        <taxon>Scleractinia</taxon>
        <taxon>Fungiina</taxon>
        <taxon>Poritidae</taxon>
        <taxon>Porites</taxon>
    </lineage>
</organism>
<comment type="caution">
    <text evidence="2">The sequence shown here is derived from an EMBL/GenBank/DDBJ whole genome shotgun (WGS) entry which is preliminary data.</text>
</comment>
<dbReference type="Gene3D" id="3.90.320.10">
    <property type="match status" value="1"/>
</dbReference>
<dbReference type="InterPro" id="IPR019080">
    <property type="entry name" value="YqaJ_viral_recombinase"/>
</dbReference>
<dbReference type="SUPFAM" id="SSF52980">
    <property type="entry name" value="Restriction endonuclease-like"/>
    <property type="match status" value="1"/>
</dbReference>
<keyword evidence="3" id="KW-1185">Reference proteome</keyword>
<evidence type="ECO:0000313" key="3">
    <source>
        <dbReference type="Proteomes" id="UP001159405"/>
    </source>
</evidence>
<sequence>MYLVSHYSMTKAKMIPDDLVCTSLPQQWHRPRGKNISSEPLTEIIFKKPRLGTTCTGESTSVSVSPGITCSLYPAIKAAPTNAEIESFKDDLKKVNKNFGLSLYMNAGSEKVPTRAGLAPLGGYLSYQMAPTEGNFKVTCNVDLSKQPASSEDVPRTIYPSFPLSLVSPLFIVTQCSSEHNQFYENATDLERATQSQRNSSRWWTERKPRLAASTFGEILSRKSITSPFLKGLVSDQNAPVDSRNVPAPLKHGIENESRALKQYENYLVNSGHPVKTFPSGFVVNPAFPFLGCSPDGKAQAVPAGACAVTTACTVLTATTTATGSISTC</sequence>
<protein>
    <recommendedName>
        <fullName evidence="1">YqaJ viral recombinase domain-containing protein</fullName>
    </recommendedName>
</protein>
<dbReference type="InterPro" id="IPR011604">
    <property type="entry name" value="PDDEXK-like_dom_sf"/>
</dbReference>
<reference evidence="2 3" key="1">
    <citation type="submission" date="2022-05" db="EMBL/GenBank/DDBJ databases">
        <authorList>
            <consortium name="Genoscope - CEA"/>
            <person name="William W."/>
        </authorList>
    </citation>
    <scope>NUCLEOTIDE SEQUENCE [LARGE SCALE GENOMIC DNA]</scope>
</reference>
<dbReference type="Pfam" id="PF09588">
    <property type="entry name" value="YqaJ"/>
    <property type="match status" value="1"/>
</dbReference>
<proteinExistence type="predicted"/>
<dbReference type="InterPro" id="IPR011335">
    <property type="entry name" value="Restrct_endonuc-II-like"/>
</dbReference>
<evidence type="ECO:0000259" key="1">
    <source>
        <dbReference type="Pfam" id="PF09588"/>
    </source>
</evidence>
<name>A0ABN8R7B7_9CNID</name>
<evidence type="ECO:0000313" key="2">
    <source>
        <dbReference type="EMBL" id="CAH3173713.1"/>
    </source>
</evidence>
<dbReference type="EMBL" id="CALNXK010000184">
    <property type="protein sequence ID" value="CAH3173713.1"/>
    <property type="molecule type" value="Genomic_DNA"/>
</dbReference>
<dbReference type="PANTHER" id="PTHR46609">
    <property type="entry name" value="EXONUCLEASE, PHAGE-TYPE/RECB, C-TERMINAL DOMAIN-CONTAINING PROTEIN"/>
    <property type="match status" value="1"/>
</dbReference>
<dbReference type="Proteomes" id="UP001159405">
    <property type="component" value="Unassembled WGS sequence"/>
</dbReference>
<dbReference type="InterPro" id="IPR051703">
    <property type="entry name" value="NF-kappa-B_Signaling_Reg"/>
</dbReference>